<evidence type="ECO:0000313" key="2">
    <source>
        <dbReference type="Proteomes" id="UP000501534"/>
    </source>
</evidence>
<protein>
    <recommendedName>
        <fullName evidence="3">DUF3606 domain-containing protein</fullName>
    </recommendedName>
</protein>
<organism evidence="1 2">
    <name type="scientific">Usitatibacter rugosus</name>
    <dbReference type="NCBI Taxonomy" id="2732067"/>
    <lineage>
        <taxon>Bacteria</taxon>
        <taxon>Pseudomonadati</taxon>
        <taxon>Pseudomonadota</taxon>
        <taxon>Betaproteobacteria</taxon>
        <taxon>Nitrosomonadales</taxon>
        <taxon>Usitatibacteraceae</taxon>
        <taxon>Usitatibacter</taxon>
    </lineage>
</organism>
<dbReference type="KEGG" id="uru:DSM104443_00932"/>
<dbReference type="AlphaFoldDB" id="A0A6M4GRZ2"/>
<name>A0A6M4GRZ2_9PROT</name>
<dbReference type="RefSeq" id="WP_171089956.1">
    <property type="nucleotide sequence ID" value="NZ_CP053069.1"/>
</dbReference>
<dbReference type="Proteomes" id="UP000501534">
    <property type="component" value="Chromosome"/>
</dbReference>
<proteinExistence type="predicted"/>
<dbReference type="InterPro" id="IPR022037">
    <property type="entry name" value="DUF3606"/>
</dbReference>
<dbReference type="EMBL" id="CP053069">
    <property type="protein sequence ID" value="QJR09882.1"/>
    <property type="molecule type" value="Genomic_DNA"/>
</dbReference>
<accession>A0A6M4GRZ2</accession>
<evidence type="ECO:0008006" key="3">
    <source>
        <dbReference type="Google" id="ProtNLM"/>
    </source>
</evidence>
<sequence length="83" mass="8669">MTAAELTTPAVAITPDRAARAPKGRNDSPIFLDLSLPGTALYWTTRWGVTLEVLQQAVAIVGSNSADVAAHLGLPKRKSALAS</sequence>
<reference evidence="1 2" key="1">
    <citation type="submission" date="2020-04" db="EMBL/GenBank/DDBJ databases">
        <title>Usitatibacter rugosus gen. nov., sp. nov. and Usitatibacter palustris sp. nov., novel members of Usitatibacteraceae fam. nov. within the order Nitrosomonadales isolated from soil.</title>
        <authorList>
            <person name="Huber K.J."/>
            <person name="Neumann-Schaal M."/>
            <person name="Geppert A."/>
            <person name="Luckner M."/>
            <person name="Wanner G."/>
            <person name="Overmann J."/>
        </authorList>
    </citation>
    <scope>NUCLEOTIDE SEQUENCE [LARGE SCALE GENOMIC DNA]</scope>
    <source>
        <strain evidence="1 2">0125_3</strain>
    </source>
</reference>
<keyword evidence="2" id="KW-1185">Reference proteome</keyword>
<evidence type="ECO:0000313" key="1">
    <source>
        <dbReference type="EMBL" id="QJR09882.1"/>
    </source>
</evidence>
<gene>
    <name evidence="1" type="ORF">DSM104443_00932</name>
</gene>
<dbReference type="Pfam" id="PF12244">
    <property type="entry name" value="DUF3606"/>
    <property type="match status" value="1"/>
</dbReference>